<sequence length="202" mass="22547">MAGRPRKSMQARKPCGRLVQAAIPESLEPVLPTPENQARREMLFGRPLERGEIECPINQLGTKLTVEQRIAARRAQGLYGRFAAAKNLPRVVVGSLRDYVQGSGSMPEIDAKQVYEASMEYEQMRRAVLREVRHRYRYNAGYQVPASRVAAQAWSQVHAIAQGLPQANLHALKIGLDALVQFWELEASRQTTSINGARLEAA</sequence>
<evidence type="ECO:0000313" key="1">
    <source>
        <dbReference type="EMBL" id="CAB4199149.1"/>
    </source>
</evidence>
<organism evidence="1">
    <name type="scientific">uncultured Caudovirales phage</name>
    <dbReference type="NCBI Taxonomy" id="2100421"/>
    <lineage>
        <taxon>Viruses</taxon>
        <taxon>Duplodnaviria</taxon>
        <taxon>Heunggongvirae</taxon>
        <taxon>Uroviricota</taxon>
        <taxon>Caudoviricetes</taxon>
        <taxon>Peduoviridae</taxon>
        <taxon>Maltschvirus</taxon>
        <taxon>Maltschvirus maltsch</taxon>
    </lineage>
</organism>
<proteinExistence type="predicted"/>
<reference evidence="1" key="1">
    <citation type="submission" date="2020-05" db="EMBL/GenBank/DDBJ databases">
        <authorList>
            <person name="Chiriac C."/>
            <person name="Salcher M."/>
            <person name="Ghai R."/>
            <person name="Kavagutti S V."/>
        </authorList>
    </citation>
    <scope>NUCLEOTIDE SEQUENCE</scope>
</reference>
<protein>
    <submittedName>
        <fullName evidence="1">Uncharacterized protein</fullName>
    </submittedName>
</protein>
<gene>
    <name evidence="1" type="ORF">UFOVP1333_25</name>
</gene>
<name>A0A6J5RPV7_9CAUD</name>
<accession>A0A6J5RPV7</accession>
<dbReference type="EMBL" id="LR797280">
    <property type="protein sequence ID" value="CAB4199149.1"/>
    <property type="molecule type" value="Genomic_DNA"/>
</dbReference>